<comment type="subcellular location">
    <subcellularLocation>
        <location evidence="7">Cell membrane</location>
        <topology evidence="7">Multi-pass membrane protein</topology>
    </subcellularLocation>
</comment>
<evidence type="ECO:0000313" key="9">
    <source>
        <dbReference type="Proteomes" id="UP000072867"/>
    </source>
</evidence>
<comment type="catalytic activity">
    <reaction evidence="7">
        <text>L-cysteinyl-[prolipoprotein] + a 1,2-diacyl-sn-glycero-3-phospho-(1'-sn-glycerol) = an S-1,2-diacyl-sn-glyceryl-L-cysteinyl-[prolipoprotein] + sn-glycerol 1-phosphate + H(+)</text>
        <dbReference type="Rhea" id="RHEA:56712"/>
        <dbReference type="Rhea" id="RHEA-COMP:14679"/>
        <dbReference type="Rhea" id="RHEA-COMP:14680"/>
        <dbReference type="ChEBI" id="CHEBI:15378"/>
        <dbReference type="ChEBI" id="CHEBI:29950"/>
        <dbReference type="ChEBI" id="CHEBI:57685"/>
        <dbReference type="ChEBI" id="CHEBI:64716"/>
        <dbReference type="ChEBI" id="CHEBI:140658"/>
        <dbReference type="EC" id="2.5.1.145"/>
    </reaction>
</comment>
<evidence type="ECO:0000256" key="5">
    <source>
        <dbReference type="ARBA" id="ARBA00022989"/>
    </source>
</evidence>
<reference evidence="8 9" key="1">
    <citation type="journal article" date="2016" name="Front. Microbiol.">
        <title>Genomic Resource of Rice Seed Associated Bacteria.</title>
        <authorList>
            <person name="Midha S."/>
            <person name="Bansal K."/>
            <person name="Sharma S."/>
            <person name="Kumar N."/>
            <person name="Patil P.P."/>
            <person name="Chaudhry V."/>
            <person name="Patil P.B."/>
        </authorList>
    </citation>
    <scope>NUCLEOTIDE SEQUENCE [LARGE SCALE GENOMIC DNA]</scope>
    <source>
        <strain evidence="8 9">NS319</strain>
    </source>
</reference>
<evidence type="ECO:0000256" key="4">
    <source>
        <dbReference type="ARBA" id="ARBA00022692"/>
    </source>
</evidence>
<feature type="binding site" evidence="7">
    <location>
        <position position="146"/>
    </location>
    <ligand>
        <name>a 1,2-diacyl-sn-glycero-3-phospho-(1'-sn-glycerol)</name>
        <dbReference type="ChEBI" id="CHEBI:64716"/>
    </ligand>
</feature>
<comment type="pathway">
    <text evidence="7">Protein modification; lipoprotein biosynthesis (diacylglyceryl transfer).</text>
</comment>
<evidence type="ECO:0000256" key="3">
    <source>
        <dbReference type="ARBA" id="ARBA00022679"/>
    </source>
</evidence>
<feature type="transmembrane region" description="Helical" evidence="7">
    <location>
        <begin position="127"/>
        <end position="148"/>
    </location>
</feature>
<comment type="caution">
    <text evidence="8">The sequence shown here is derived from an EMBL/GenBank/DDBJ whole genome shotgun (WGS) entry which is preliminary data.</text>
</comment>
<evidence type="ECO:0000256" key="1">
    <source>
        <dbReference type="ARBA" id="ARBA00007150"/>
    </source>
</evidence>
<evidence type="ECO:0000256" key="7">
    <source>
        <dbReference type="HAMAP-Rule" id="MF_01147"/>
    </source>
</evidence>
<dbReference type="Proteomes" id="UP000072867">
    <property type="component" value="Unassembled WGS sequence"/>
</dbReference>
<dbReference type="PROSITE" id="PS01311">
    <property type="entry name" value="LGT"/>
    <property type="match status" value="1"/>
</dbReference>
<gene>
    <name evidence="7" type="primary">lgt</name>
    <name evidence="8" type="ORF">NS319_14540</name>
</gene>
<keyword evidence="5 7" id="KW-1133">Transmembrane helix</keyword>
<dbReference type="EC" id="2.5.1.145" evidence="7"/>
<feature type="transmembrane region" description="Helical" evidence="7">
    <location>
        <begin position="206"/>
        <end position="226"/>
    </location>
</feature>
<comment type="similarity">
    <text evidence="1 7">Belongs to the Lgt family.</text>
</comment>
<feature type="transmembrane region" description="Helical" evidence="7">
    <location>
        <begin position="103"/>
        <end position="120"/>
    </location>
</feature>
<feature type="transmembrane region" description="Helical" evidence="7">
    <location>
        <begin position="246"/>
        <end position="263"/>
    </location>
</feature>
<dbReference type="AlphaFoldDB" id="A0A147HTU5"/>
<dbReference type="HAMAP" id="MF_01147">
    <property type="entry name" value="Lgt"/>
    <property type="match status" value="1"/>
</dbReference>
<name>A0A147HTU5_9SPHN</name>
<dbReference type="PATRIC" id="fig|33051.3.peg.317"/>
<dbReference type="GO" id="GO:0005886">
    <property type="term" value="C:plasma membrane"/>
    <property type="evidence" value="ECO:0007669"/>
    <property type="project" value="UniProtKB-SubCell"/>
</dbReference>
<protein>
    <recommendedName>
        <fullName evidence="7">Phosphatidylglycerol--prolipoprotein diacylglyceryl transferase</fullName>
        <ecNumber evidence="7">2.5.1.145</ecNumber>
    </recommendedName>
</protein>
<dbReference type="GO" id="GO:0042158">
    <property type="term" value="P:lipoprotein biosynthetic process"/>
    <property type="evidence" value="ECO:0007669"/>
    <property type="project" value="UniProtKB-UniRule"/>
</dbReference>
<evidence type="ECO:0000313" key="8">
    <source>
        <dbReference type="EMBL" id="KTT68275.1"/>
    </source>
</evidence>
<dbReference type="PANTHER" id="PTHR30589">
    <property type="entry name" value="PROLIPOPROTEIN DIACYLGLYCERYL TRANSFERASE"/>
    <property type="match status" value="1"/>
</dbReference>
<organism evidence="8 9">
    <name type="scientific">Sphingomonas sanguinis</name>
    <dbReference type="NCBI Taxonomy" id="33051"/>
    <lineage>
        <taxon>Bacteria</taxon>
        <taxon>Pseudomonadati</taxon>
        <taxon>Pseudomonadota</taxon>
        <taxon>Alphaproteobacteria</taxon>
        <taxon>Sphingomonadales</taxon>
        <taxon>Sphingomonadaceae</taxon>
        <taxon>Sphingomonas</taxon>
    </lineage>
</organism>
<accession>A0A147HTU5</accession>
<dbReference type="Pfam" id="PF01790">
    <property type="entry name" value="LGT"/>
    <property type="match status" value="1"/>
</dbReference>
<keyword evidence="6 7" id="KW-0472">Membrane</keyword>
<proteinExistence type="inferred from homology"/>
<evidence type="ECO:0000256" key="2">
    <source>
        <dbReference type="ARBA" id="ARBA00022475"/>
    </source>
</evidence>
<dbReference type="UniPathway" id="UPA00664"/>
<dbReference type="GO" id="GO:0008961">
    <property type="term" value="F:phosphatidylglycerol-prolipoprotein diacylglyceryl transferase activity"/>
    <property type="evidence" value="ECO:0007669"/>
    <property type="project" value="UniProtKB-UniRule"/>
</dbReference>
<dbReference type="NCBIfam" id="TIGR00544">
    <property type="entry name" value="lgt"/>
    <property type="match status" value="1"/>
</dbReference>
<feature type="transmembrane region" description="Helical" evidence="7">
    <location>
        <begin position="63"/>
        <end position="83"/>
    </location>
</feature>
<comment type="function">
    <text evidence="7">Catalyzes the transfer of the diacylglyceryl group from phosphatidylglycerol to the sulfhydryl group of the N-terminal cysteine of a prolipoprotein, the first step in the formation of mature lipoproteins.</text>
</comment>
<evidence type="ECO:0000256" key="6">
    <source>
        <dbReference type="ARBA" id="ARBA00023136"/>
    </source>
</evidence>
<feature type="transmembrane region" description="Helical" evidence="7">
    <location>
        <begin position="25"/>
        <end position="43"/>
    </location>
</feature>
<dbReference type="InterPro" id="IPR001640">
    <property type="entry name" value="Lgt"/>
</dbReference>
<dbReference type="PANTHER" id="PTHR30589:SF0">
    <property type="entry name" value="PHOSPHATIDYLGLYCEROL--PROLIPOPROTEIN DIACYLGLYCERYL TRANSFERASE"/>
    <property type="match status" value="1"/>
</dbReference>
<keyword evidence="3 7" id="KW-0808">Transferase</keyword>
<dbReference type="EMBL" id="LDTD01000115">
    <property type="protein sequence ID" value="KTT68275.1"/>
    <property type="molecule type" value="Genomic_DNA"/>
</dbReference>
<keyword evidence="4 7" id="KW-0812">Transmembrane</keyword>
<sequence length="271" mass="29669">MPGSKQAMEFPNVDAVAFHIGSLPIRWYGIAYLMGIVIGTALARHYAKRWHEFGVRPEAIDDFAFWATVGILVGGRVGFIVLYHPAQYWADPWQVLQVQNGGMSFHGGFIGVALAAIVFCKGKIENILRLTDIVSCVVPIGLFFGRLANFVNGELWGRATNVPWAMVFPTGGAIPRHPSQLYEAALEGIVMFIILNVLVRIRGLRALHGLLTGVFLILYGAARTLIELFREPDAELILGATRGQVYSLPMIALGTALIAFAAHRRRTVTAG</sequence>
<feature type="transmembrane region" description="Helical" evidence="7">
    <location>
        <begin position="181"/>
        <end position="199"/>
    </location>
</feature>
<keyword evidence="2 7" id="KW-1003">Cell membrane</keyword>